<proteinExistence type="predicted"/>
<comment type="caution">
    <text evidence="2">The sequence shown here is derived from an EMBL/GenBank/DDBJ whole genome shotgun (WGS) entry which is preliminary data.</text>
</comment>
<dbReference type="Proteomes" id="UP001057702">
    <property type="component" value="Unassembled WGS sequence"/>
</dbReference>
<name>A0ABT1PNV2_9ACTN</name>
<keyword evidence="1" id="KW-0472">Membrane</keyword>
<protein>
    <submittedName>
        <fullName evidence="2">DUF1360 domain-containing protein</fullName>
    </submittedName>
</protein>
<reference evidence="2" key="1">
    <citation type="submission" date="2022-06" db="EMBL/GenBank/DDBJ databases">
        <title>Draft genome sequence of Streptomyces sp. RB6PN25 isolated from peat swamp forest in Thailand.</title>
        <authorList>
            <person name="Duangmal K."/>
            <person name="Klaysubun C."/>
        </authorList>
    </citation>
    <scope>NUCLEOTIDE SEQUENCE</scope>
    <source>
        <strain evidence="2">RB6PN25</strain>
    </source>
</reference>
<dbReference type="RefSeq" id="WP_255918195.1">
    <property type="nucleotide sequence ID" value="NZ_JANFNG010000001.1"/>
</dbReference>
<accession>A0ABT1PNV2</accession>
<dbReference type="InterPro" id="IPR010773">
    <property type="entry name" value="Mycophage_PG1_Gp7"/>
</dbReference>
<keyword evidence="1" id="KW-1133">Transmembrane helix</keyword>
<organism evidence="2 3">
    <name type="scientific">Streptomyces humicola</name>
    <dbReference type="NCBI Taxonomy" id="2953240"/>
    <lineage>
        <taxon>Bacteria</taxon>
        <taxon>Bacillati</taxon>
        <taxon>Actinomycetota</taxon>
        <taxon>Actinomycetes</taxon>
        <taxon>Kitasatosporales</taxon>
        <taxon>Streptomycetaceae</taxon>
        <taxon>Streptomyces</taxon>
    </lineage>
</organism>
<evidence type="ECO:0000313" key="2">
    <source>
        <dbReference type="EMBL" id="MCQ4079351.1"/>
    </source>
</evidence>
<dbReference type="Pfam" id="PF07098">
    <property type="entry name" value="DUF1360"/>
    <property type="match status" value="1"/>
</dbReference>
<feature type="transmembrane region" description="Helical" evidence="1">
    <location>
        <begin position="27"/>
        <end position="48"/>
    </location>
</feature>
<evidence type="ECO:0000256" key="1">
    <source>
        <dbReference type="SAM" id="Phobius"/>
    </source>
</evidence>
<sequence length="145" mass="15509">MMPAPRKDDNAPRQVRAAYAGEEERPLGSFAALMGTYAVVVAGVAAAARLTGRKIPEPTAWDVVLWAGANHRLSRLIAKDPVTSPLRAPFTRFEGTTGPAELAEQVRGRGTRKAIGELLTCPFCTSLWVATGSLRAPSSLPRQRG</sequence>
<keyword evidence="3" id="KW-1185">Reference proteome</keyword>
<gene>
    <name evidence="2" type="ORF">NGB36_01690</name>
</gene>
<keyword evidence="1" id="KW-0812">Transmembrane</keyword>
<evidence type="ECO:0000313" key="3">
    <source>
        <dbReference type="Proteomes" id="UP001057702"/>
    </source>
</evidence>
<dbReference type="EMBL" id="JANFNG010000001">
    <property type="protein sequence ID" value="MCQ4079351.1"/>
    <property type="molecule type" value="Genomic_DNA"/>
</dbReference>